<dbReference type="HOGENOM" id="CLU_2744110_0_0_1"/>
<protein>
    <submittedName>
        <fullName evidence="2">Uncharacterized protein</fullName>
    </submittedName>
</protein>
<sequence>MTGDVTRLSRRTSVGATWGRPHGSLPAEGMERLSIQAMWAPLPEGERRSGACGIPFIYKRKTLPYEQGDDS</sequence>
<evidence type="ECO:0000313" key="3">
    <source>
        <dbReference type="Proteomes" id="UP000026961"/>
    </source>
</evidence>
<evidence type="ECO:0000313" key="2">
    <source>
        <dbReference type="EnsemblPlants" id="OGLUM11G13950.1"/>
    </source>
</evidence>
<dbReference type="AlphaFoldDB" id="A0A0E0BJC2"/>
<dbReference type="Proteomes" id="UP000026961">
    <property type="component" value="Chromosome 11"/>
</dbReference>
<proteinExistence type="predicted"/>
<reference evidence="2" key="2">
    <citation type="submission" date="2018-05" db="EMBL/GenBank/DDBJ databases">
        <title>OgluRS3 (Oryza glumaepatula Reference Sequence Version 3).</title>
        <authorList>
            <person name="Zhang J."/>
            <person name="Kudrna D."/>
            <person name="Lee S."/>
            <person name="Talag J."/>
            <person name="Welchert J."/>
            <person name="Wing R.A."/>
        </authorList>
    </citation>
    <scope>NUCLEOTIDE SEQUENCE [LARGE SCALE GENOMIC DNA]</scope>
</reference>
<feature type="region of interest" description="Disordered" evidence="1">
    <location>
        <begin position="1"/>
        <end position="27"/>
    </location>
</feature>
<keyword evidence="3" id="KW-1185">Reference proteome</keyword>
<organism evidence="2">
    <name type="scientific">Oryza glumipatula</name>
    <dbReference type="NCBI Taxonomy" id="40148"/>
    <lineage>
        <taxon>Eukaryota</taxon>
        <taxon>Viridiplantae</taxon>
        <taxon>Streptophyta</taxon>
        <taxon>Embryophyta</taxon>
        <taxon>Tracheophyta</taxon>
        <taxon>Spermatophyta</taxon>
        <taxon>Magnoliopsida</taxon>
        <taxon>Liliopsida</taxon>
        <taxon>Poales</taxon>
        <taxon>Poaceae</taxon>
        <taxon>BOP clade</taxon>
        <taxon>Oryzoideae</taxon>
        <taxon>Oryzeae</taxon>
        <taxon>Oryzinae</taxon>
        <taxon>Oryza</taxon>
    </lineage>
</organism>
<name>A0A0E0BJC2_9ORYZ</name>
<accession>A0A0E0BJC2</accession>
<dbReference type="Gramene" id="OGLUM11G13950.1">
    <property type="protein sequence ID" value="OGLUM11G13950.1"/>
    <property type="gene ID" value="OGLUM11G13950"/>
</dbReference>
<dbReference type="EnsemblPlants" id="OGLUM11G13950.1">
    <property type="protein sequence ID" value="OGLUM11G13950.1"/>
    <property type="gene ID" value="OGLUM11G13950"/>
</dbReference>
<evidence type="ECO:0000256" key="1">
    <source>
        <dbReference type="SAM" id="MobiDB-lite"/>
    </source>
</evidence>
<reference evidence="2" key="1">
    <citation type="submission" date="2015-04" db="UniProtKB">
        <authorList>
            <consortium name="EnsemblPlants"/>
        </authorList>
    </citation>
    <scope>IDENTIFICATION</scope>
</reference>